<dbReference type="EMBL" id="AUWU02000003">
    <property type="protein sequence ID" value="KAH0575314.1"/>
    <property type="molecule type" value="Genomic_DNA"/>
</dbReference>
<accession>A0A9P8RZN0</accession>
<name>A0A9P8RZN0_9EUKA</name>
<gene>
    <name evidence="1" type="ORF">SS50377_22943</name>
</gene>
<reference evidence="1 2" key="1">
    <citation type="journal article" date="2014" name="PLoS Genet.">
        <title>The Genome of Spironucleus salmonicida Highlights a Fish Pathogen Adapted to Fluctuating Environments.</title>
        <authorList>
            <person name="Xu F."/>
            <person name="Jerlstrom-Hultqvist J."/>
            <person name="Einarsson E."/>
            <person name="Astvaldsson A."/>
            <person name="Svard S.G."/>
            <person name="Andersson J.O."/>
        </authorList>
    </citation>
    <scope>NUCLEOTIDE SEQUENCE [LARGE SCALE GENOMIC DNA]</scope>
    <source>
        <strain evidence="1 2">ATCC 50377</strain>
    </source>
</reference>
<evidence type="ECO:0000313" key="2">
    <source>
        <dbReference type="Proteomes" id="UP000018208"/>
    </source>
</evidence>
<keyword evidence="2" id="KW-1185">Reference proteome</keyword>
<evidence type="ECO:0000313" key="1">
    <source>
        <dbReference type="EMBL" id="KAH0575314.1"/>
    </source>
</evidence>
<dbReference type="KEGG" id="ssao:94296966"/>
<sequence length="311" mass="36654">MSAAHRKVILQIHFLGEQDTTLMRISYAELICRLHCLRSHVQEKFLTIRVYYLMFQIIRADYHINSVLVQPARPDKSIDGQRRELPTQAQSAQIIIYYQQSAISHTLLLYMLIYINHFCYNEYNKYIAILHPPTIKHYIRLRSLFTQHSIIVPINIFQMEVSYASNVCDYSDKTVLVENMEDSITIINSYRVTLKKYGYYDAAYHDKCKFFQVVDNVHQLIDTQKLILTSEYYQLANLVGQKLGDIGNQELAFEYKAQVFNNQHYVVLKSKVLICELNGITAIWLTEAKKPLNVTYQRYQRDFQQQLLNSR</sequence>
<dbReference type="Proteomes" id="UP000018208">
    <property type="component" value="Unassembled WGS sequence"/>
</dbReference>
<comment type="caution">
    <text evidence="1">The sequence shown here is derived from an EMBL/GenBank/DDBJ whole genome shotgun (WGS) entry which is preliminary data.</text>
</comment>
<dbReference type="AlphaFoldDB" id="A0A9P8RZN0"/>
<dbReference type="GeneID" id="94296966"/>
<protein>
    <submittedName>
        <fullName evidence="1">Uncharacterized protein</fullName>
    </submittedName>
</protein>
<dbReference type="RefSeq" id="XP_067766087.1">
    <property type="nucleotide sequence ID" value="XM_067906819.1"/>
</dbReference>
<proteinExistence type="predicted"/>
<organism evidence="1 2">
    <name type="scientific">Spironucleus salmonicida</name>
    <dbReference type="NCBI Taxonomy" id="348837"/>
    <lineage>
        <taxon>Eukaryota</taxon>
        <taxon>Metamonada</taxon>
        <taxon>Diplomonadida</taxon>
        <taxon>Hexamitidae</taxon>
        <taxon>Hexamitinae</taxon>
        <taxon>Spironucleus</taxon>
    </lineage>
</organism>